<dbReference type="SMART" id="SM00380">
    <property type="entry name" value="AP2"/>
    <property type="match status" value="1"/>
</dbReference>
<accession>A0AAV1CKX0</accession>
<dbReference type="SUPFAM" id="SSF54171">
    <property type="entry name" value="DNA-binding domain"/>
    <property type="match status" value="1"/>
</dbReference>
<dbReference type="InterPro" id="IPR001471">
    <property type="entry name" value="AP2/ERF_dom"/>
</dbReference>
<gene>
    <name evidence="8" type="ORF">OLC1_LOCUS7022</name>
</gene>
<evidence type="ECO:0000259" key="7">
    <source>
        <dbReference type="PROSITE" id="PS51032"/>
    </source>
</evidence>
<dbReference type="GO" id="GO:0005634">
    <property type="term" value="C:nucleus"/>
    <property type="evidence" value="ECO:0007669"/>
    <property type="project" value="UniProtKB-SubCell"/>
</dbReference>
<feature type="compositionally biased region" description="Polar residues" evidence="6">
    <location>
        <begin position="103"/>
        <end position="112"/>
    </location>
</feature>
<dbReference type="GO" id="GO:0003677">
    <property type="term" value="F:DNA binding"/>
    <property type="evidence" value="ECO:0007669"/>
    <property type="project" value="UniProtKB-KW"/>
</dbReference>
<keyword evidence="2" id="KW-0805">Transcription regulation</keyword>
<evidence type="ECO:0000313" key="9">
    <source>
        <dbReference type="Proteomes" id="UP001161247"/>
    </source>
</evidence>
<evidence type="ECO:0000256" key="4">
    <source>
        <dbReference type="ARBA" id="ARBA00023163"/>
    </source>
</evidence>
<dbReference type="EMBL" id="OX459119">
    <property type="protein sequence ID" value="CAI9096220.1"/>
    <property type="molecule type" value="Genomic_DNA"/>
</dbReference>
<dbReference type="InterPro" id="IPR016177">
    <property type="entry name" value="DNA-bd_dom_sf"/>
</dbReference>
<feature type="region of interest" description="Disordered" evidence="6">
    <location>
        <begin position="1"/>
        <end position="53"/>
    </location>
</feature>
<feature type="compositionally biased region" description="Basic residues" evidence="6">
    <location>
        <begin position="113"/>
        <end position="122"/>
    </location>
</feature>
<feature type="region of interest" description="Disordered" evidence="6">
    <location>
        <begin position="77"/>
        <end position="122"/>
    </location>
</feature>
<reference evidence="8" key="1">
    <citation type="submission" date="2023-03" db="EMBL/GenBank/DDBJ databases">
        <authorList>
            <person name="Julca I."/>
        </authorList>
    </citation>
    <scope>NUCLEOTIDE SEQUENCE</scope>
</reference>
<keyword evidence="3" id="KW-0238">DNA-binding</keyword>
<dbReference type="Proteomes" id="UP001161247">
    <property type="component" value="Chromosome 2"/>
</dbReference>
<feature type="compositionally biased region" description="Polar residues" evidence="6">
    <location>
        <begin position="1"/>
        <end position="12"/>
    </location>
</feature>
<dbReference type="PANTHER" id="PTHR31194">
    <property type="entry name" value="SHN SHINE , DNA BINDING / TRANSCRIPTION FACTOR"/>
    <property type="match status" value="1"/>
</dbReference>
<dbReference type="PANTHER" id="PTHR31194:SF62">
    <property type="entry name" value="ETHYLENE-RESPONSIVE TRANSCRIPTION FACTOR ERF118"/>
    <property type="match status" value="1"/>
</dbReference>
<sequence length="380" mass="41942">MPESQRQLTVNQDFLKKRPKTEAARPMRKIRVFCNDPDATDDSSDEEEMSAKKPKRFVREIFVPVLDLKNGPLAVEVESSCQESNSEEKTPSPMSKKKKGLTTPLSQSQAKPSSHKFRGVRQRKWGKWAAEIRDPFKGKRIWLGTYNSPEEASKAYEDKRLEFEAMGYHYPSEKCSNVINAENHSSSMVVSQPPKQNETPACVSEDSAESLVSHTSPSSVLELDCLTSSATPVAASTSVSKDDDTVKDDVASGSDAVPLGSILGDEKVPDLDLILDENNLSLAEIAQGLELDFELNSFLMGENEYGQALEDFVIDDFEDIPMCGFEDDQQGVSLPDFDLDFDFGAINNEDLSWMNEAPAAMLPGASPLNNQHSMPISFAA</sequence>
<keyword evidence="4" id="KW-0804">Transcription</keyword>
<comment type="subcellular location">
    <subcellularLocation>
        <location evidence="1">Nucleus</location>
    </subcellularLocation>
</comment>
<dbReference type="Pfam" id="PF00847">
    <property type="entry name" value="AP2"/>
    <property type="match status" value="1"/>
</dbReference>
<evidence type="ECO:0000256" key="2">
    <source>
        <dbReference type="ARBA" id="ARBA00023015"/>
    </source>
</evidence>
<keyword evidence="5" id="KW-0539">Nucleus</keyword>
<protein>
    <submittedName>
        <fullName evidence="8">OLC1v1032308C1</fullName>
    </submittedName>
</protein>
<dbReference type="Gene3D" id="3.30.730.10">
    <property type="entry name" value="AP2/ERF domain"/>
    <property type="match status" value="1"/>
</dbReference>
<feature type="compositionally biased region" description="Basic and acidic residues" evidence="6">
    <location>
        <begin position="14"/>
        <end position="25"/>
    </location>
</feature>
<keyword evidence="9" id="KW-1185">Reference proteome</keyword>
<feature type="domain" description="AP2/ERF" evidence="7">
    <location>
        <begin position="116"/>
        <end position="182"/>
    </location>
</feature>
<proteinExistence type="predicted"/>
<evidence type="ECO:0000256" key="6">
    <source>
        <dbReference type="SAM" id="MobiDB-lite"/>
    </source>
</evidence>
<dbReference type="PRINTS" id="PR00367">
    <property type="entry name" value="ETHRSPELEMNT"/>
</dbReference>
<evidence type="ECO:0000313" key="8">
    <source>
        <dbReference type="EMBL" id="CAI9096220.1"/>
    </source>
</evidence>
<dbReference type="InterPro" id="IPR050913">
    <property type="entry name" value="AP2/ERF_ERF"/>
</dbReference>
<evidence type="ECO:0000256" key="3">
    <source>
        <dbReference type="ARBA" id="ARBA00023125"/>
    </source>
</evidence>
<feature type="region of interest" description="Disordered" evidence="6">
    <location>
        <begin position="186"/>
        <end position="209"/>
    </location>
</feature>
<name>A0AAV1CKX0_OLDCO</name>
<feature type="compositionally biased region" description="Acidic residues" evidence="6">
    <location>
        <begin position="38"/>
        <end position="48"/>
    </location>
</feature>
<evidence type="ECO:0000256" key="5">
    <source>
        <dbReference type="ARBA" id="ARBA00023242"/>
    </source>
</evidence>
<feature type="compositionally biased region" description="Polar residues" evidence="6">
    <location>
        <begin position="186"/>
        <end position="199"/>
    </location>
</feature>
<dbReference type="AlphaFoldDB" id="A0AAV1CKX0"/>
<dbReference type="InterPro" id="IPR036955">
    <property type="entry name" value="AP2/ERF_dom_sf"/>
</dbReference>
<dbReference type="PROSITE" id="PS51032">
    <property type="entry name" value="AP2_ERF"/>
    <property type="match status" value="1"/>
</dbReference>
<evidence type="ECO:0000256" key="1">
    <source>
        <dbReference type="ARBA" id="ARBA00004123"/>
    </source>
</evidence>
<dbReference type="CDD" id="cd00018">
    <property type="entry name" value="AP2"/>
    <property type="match status" value="1"/>
</dbReference>
<dbReference type="GO" id="GO:0003700">
    <property type="term" value="F:DNA-binding transcription factor activity"/>
    <property type="evidence" value="ECO:0007669"/>
    <property type="project" value="InterPro"/>
</dbReference>
<organism evidence="8 9">
    <name type="scientific">Oldenlandia corymbosa var. corymbosa</name>
    <dbReference type="NCBI Taxonomy" id="529605"/>
    <lineage>
        <taxon>Eukaryota</taxon>
        <taxon>Viridiplantae</taxon>
        <taxon>Streptophyta</taxon>
        <taxon>Embryophyta</taxon>
        <taxon>Tracheophyta</taxon>
        <taxon>Spermatophyta</taxon>
        <taxon>Magnoliopsida</taxon>
        <taxon>eudicotyledons</taxon>
        <taxon>Gunneridae</taxon>
        <taxon>Pentapetalae</taxon>
        <taxon>asterids</taxon>
        <taxon>lamiids</taxon>
        <taxon>Gentianales</taxon>
        <taxon>Rubiaceae</taxon>
        <taxon>Rubioideae</taxon>
        <taxon>Spermacoceae</taxon>
        <taxon>Hedyotis-Oldenlandia complex</taxon>
        <taxon>Oldenlandia</taxon>
    </lineage>
</organism>